<dbReference type="Pfam" id="PF03174">
    <property type="entry name" value="CHB_HEX_C"/>
    <property type="match status" value="1"/>
</dbReference>
<dbReference type="GO" id="GO:0030203">
    <property type="term" value="P:glycosaminoglycan metabolic process"/>
    <property type="evidence" value="ECO:0007669"/>
    <property type="project" value="TreeGrafter"/>
</dbReference>
<feature type="signal peptide" evidence="9">
    <location>
        <begin position="1"/>
        <end position="17"/>
    </location>
</feature>
<dbReference type="Gene3D" id="3.30.379.10">
    <property type="entry name" value="Chitobiase/beta-hexosaminidase domain 2-like"/>
    <property type="match status" value="1"/>
</dbReference>
<dbReference type="InterPro" id="IPR004866">
    <property type="entry name" value="CHB/HEX_N_dom"/>
</dbReference>
<dbReference type="GO" id="GO:0004563">
    <property type="term" value="F:beta-N-acetylhexosaminidase activity"/>
    <property type="evidence" value="ECO:0007669"/>
    <property type="project" value="UniProtKB-EC"/>
</dbReference>
<protein>
    <recommendedName>
        <fullName evidence="3">beta-N-acetylhexosaminidase</fullName>
        <ecNumber evidence="3">3.2.1.52</ecNumber>
    </recommendedName>
    <alternativeName>
        <fullName evidence="6">Beta-N-acetylhexosaminidase</fullName>
    </alternativeName>
    <alternativeName>
        <fullName evidence="7">N-acetyl-beta-glucosaminidase</fullName>
    </alternativeName>
</protein>
<evidence type="ECO:0000313" key="12">
    <source>
        <dbReference type="Proteomes" id="UP000298213"/>
    </source>
</evidence>
<dbReference type="Gene3D" id="2.60.40.290">
    <property type="match status" value="1"/>
</dbReference>
<comment type="catalytic activity">
    <reaction evidence="1">
        <text>Hydrolysis of terminal non-reducing N-acetyl-D-hexosamine residues in N-acetyl-beta-D-hexosaminides.</text>
        <dbReference type="EC" id="3.2.1.52"/>
    </reaction>
</comment>
<evidence type="ECO:0000256" key="5">
    <source>
        <dbReference type="ARBA" id="ARBA00023295"/>
    </source>
</evidence>
<name>A0A4Y8ZU99_9SPHN</name>
<dbReference type="EC" id="3.2.1.52" evidence="3"/>
<gene>
    <name evidence="11" type="ORF">E2493_06860</name>
</gene>
<reference evidence="11 12" key="1">
    <citation type="submission" date="2019-03" db="EMBL/GenBank/DDBJ databases">
        <title>Genome sequence of Sphingomonas sp. 17J27-24.</title>
        <authorList>
            <person name="Kim M."/>
            <person name="Maeng S."/>
            <person name="Sathiyaraj S."/>
        </authorList>
    </citation>
    <scope>NUCLEOTIDE SEQUENCE [LARGE SCALE GENOMIC DNA]</scope>
    <source>
        <strain evidence="11 12">17J27-24</strain>
    </source>
</reference>
<accession>A0A4Y8ZU99</accession>
<dbReference type="PANTHER" id="PTHR22600:SF57">
    <property type="entry name" value="BETA-N-ACETYLHEXOSAMINIDASE"/>
    <property type="match status" value="1"/>
</dbReference>
<dbReference type="Gene3D" id="2.60.40.10">
    <property type="entry name" value="Immunoglobulins"/>
    <property type="match status" value="1"/>
</dbReference>
<keyword evidence="12" id="KW-1185">Reference proteome</keyword>
<dbReference type="Pfam" id="PF02838">
    <property type="entry name" value="Glyco_hydro_20b"/>
    <property type="match status" value="1"/>
</dbReference>
<feature type="domain" description="Chitobiase/beta-hexosaminidases N-terminal" evidence="10">
    <location>
        <begin position="28"/>
        <end position="193"/>
    </location>
</feature>
<dbReference type="SMART" id="SM01081">
    <property type="entry name" value="CHB_HEX"/>
    <property type="match status" value="1"/>
</dbReference>
<evidence type="ECO:0000256" key="2">
    <source>
        <dbReference type="ARBA" id="ARBA00006285"/>
    </source>
</evidence>
<sequence>MFALAAALAAAAPSAAAISQPELDTLARDLGIRFTVIDNNPDDCPGGQPGCFLSELQVRLPERLPSDFTAEDFRLYFGFLGSPQKVDSDQFEIELVNGDLHVLKARRGARLEGGKSYKIRIWSGGHFYSSYYVMPNMYLAPEGLTARVVRATQPVVDPETQIETVPFVAAMSDEANLATGAPGNATQWRTPERAFALYSERLGAPIPAPEFVVIPTPAKISRLVGAPLDLRRGASLQVSGVAREALQPALNQLVAAGVGGLSAGPELSITVAPGAGLVAEGYRVTTSSAGRGAIQIRAADAAGAAHAVRSLAQQVAHEGGMLRPLAIEDAPRFAFRGLHLDVARNFHSKAEVVKLLDQMAAYKLNRLHLHLGEDEAWRLEIKQLPELTEVGGYRCHDPAEDRCLLPMFGAGPDGSGVHNGFFSQADYLDILAAAKARNIEVIPSFDMPGHSRAAIRSMEARYRRLMKDGTREEAERYRLVEPADTTKYRSVQNYNDNTLNVCLDSTYRFLDTVLGEVAALHAAAGTPLKTYHIGADETAGAWTDSPACKRVMASTGRDAKSLGAMFIERVAGNLSRQGILTAGWSDGLGHTDPAKMPKNVQSNIWGNLFAGGVAEGHDHANRGWRAVISVPNVTYLDSPYAPDPMERGLDWPSRDTDTFKVFALMPENLPANISVMKDLNAQPAQVSDTTPLRPGIGIYGLQGQLWSETVRSDSQVEYMLFPRLIALAERGWHEGSWEPVYKPGESYKFGDGKVDRAALQRDYAGFAARLGAHQRLLDAAGVDYRLAPPGARLVGGTLHAIPEFPGTAIEYRIGDGQWQPYSAPVAVSGPVELRTRTPDGRRASRSVRIGG</sequence>
<dbReference type="Pfam" id="PF03173">
    <property type="entry name" value="CHB_HEX"/>
    <property type="match status" value="1"/>
</dbReference>
<dbReference type="SUPFAM" id="SSF49384">
    <property type="entry name" value="Carbohydrate-binding domain"/>
    <property type="match status" value="1"/>
</dbReference>
<dbReference type="SUPFAM" id="SSF81296">
    <property type="entry name" value="E set domains"/>
    <property type="match status" value="1"/>
</dbReference>
<dbReference type="GO" id="GO:0005975">
    <property type="term" value="P:carbohydrate metabolic process"/>
    <property type="evidence" value="ECO:0007669"/>
    <property type="project" value="InterPro"/>
</dbReference>
<comment type="similarity">
    <text evidence="2">Belongs to the glycosyl hydrolase 20 family.</text>
</comment>
<dbReference type="PRINTS" id="PR00738">
    <property type="entry name" value="GLHYDRLASE20"/>
</dbReference>
<dbReference type="Proteomes" id="UP000298213">
    <property type="component" value="Unassembled WGS sequence"/>
</dbReference>
<dbReference type="PANTHER" id="PTHR22600">
    <property type="entry name" value="BETA-HEXOSAMINIDASE"/>
    <property type="match status" value="1"/>
</dbReference>
<evidence type="ECO:0000256" key="7">
    <source>
        <dbReference type="ARBA" id="ARBA00033000"/>
    </source>
</evidence>
<evidence type="ECO:0000256" key="3">
    <source>
        <dbReference type="ARBA" id="ARBA00012663"/>
    </source>
</evidence>
<keyword evidence="4" id="KW-0378">Hydrolase</keyword>
<dbReference type="Pfam" id="PF00728">
    <property type="entry name" value="Glyco_hydro_20"/>
    <property type="match status" value="1"/>
</dbReference>
<dbReference type="InterPro" id="IPR008965">
    <property type="entry name" value="CBM2/CBM3_carb-bd_dom_sf"/>
</dbReference>
<dbReference type="InterPro" id="IPR004867">
    <property type="entry name" value="CHB_C_dom"/>
</dbReference>
<dbReference type="GO" id="GO:0030247">
    <property type="term" value="F:polysaccharide binding"/>
    <property type="evidence" value="ECO:0007669"/>
    <property type="project" value="InterPro"/>
</dbReference>
<dbReference type="AlphaFoldDB" id="A0A4Y8ZU99"/>
<proteinExistence type="inferred from homology"/>
<dbReference type="CDD" id="cd02847">
    <property type="entry name" value="E_set_Chitobiase_C"/>
    <property type="match status" value="1"/>
</dbReference>
<dbReference type="SUPFAM" id="SSF51445">
    <property type="entry name" value="(Trans)glycosidases"/>
    <property type="match status" value="1"/>
</dbReference>
<dbReference type="InterPro" id="IPR025705">
    <property type="entry name" value="Beta_hexosaminidase_sua/sub"/>
</dbReference>
<dbReference type="InterPro" id="IPR017853">
    <property type="entry name" value="GH"/>
</dbReference>
<dbReference type="InterPro" id="IPR014756">
    <property type="entry name" value="Ig_E-set"/>
</dbReference>
<evidence type="ECO:0000256" key="1">
    <source>
        <dbReference type="ARBA" id="ARBA00001231"/>
    </source>
</evidence>
<dbReference type="SUPFAM" id="SSF55545">
    <property type="entry name" value="beta-N-acetylhexosaminidase-like domain"/>
    <property type="match status" value="1"/>
</dbReference>
<keyword evidence="5" id="KW-0326">Glycosidase</keyword>
<evidence type="ECO:0000256" key="9">
    <source>
        <dbReference type="SAM" id="SignalP"/>
    </source>
</evidence>
<keyword evidence="9" id="KW-0732">Signal</keyword>
<dbReference type="InterPro" id="IPR015882">
    <property type="entry name" value="HEX_bac_N"/>
</dbReference>
<evidence type="ECO:0000256" key="6">
    <source>
        <dbReference type="ARBA" id="ARBA00030512"/>
    </source>
</evidence>
<dbReference type="InterPro" id="IPR013783">
    <property type="entry name" value="Ig-like_fold"/>
</dbReference>
<feature type="chain" id="PRO_5021400988" description="beta-N-acetylhexosaminidase" evidence="9">
    <location>
        <begin position="18"/>
        <end position="851"/>
    </location>
</feature>
<comment type="caution">
    <text evidence="11">The sequence shown here is derived from an EMBL/GenBank/DDBJ whole genome shotgun (WGS) entry which is preliminary data.</text>
</comment>
<feature type="active site" description="Proton donor" evidence="8">
    <location>
        <position position="537"/>
    </location>
</feature>
<dbReference type="EMBL" id="SPDV01000010">
    <property type="protein sequence ID" value="TFI59047.1"/>
    <property type="molecule type" value="Genomic_DNA"/>
</dbReference>
<dbReference type="GO" id="GO:0016020">
    <property type="term" value="C:membrane"/>
    <property type="evidence" value="ECO:0007669"/>
    <property type="project" value="TreeGrafter"/>
</dbReference>
<dbReference type="InterPro" id="IPR012291">
    <property type="entry name" value="CBM2_carb-bd_dom_sf"/>
</dbReference>
<evidence type="ECO:0000256" key="8">
    <source>
        <dbReference type="PIRSR" id="PIRSR625705-1"/>
    </source>
</evidence>
<dbReference type="InterPro" id="IPR015883">
    <property type="entry name" value="Glyco_hydro_20_cat"/>
</dbReference>
<evidence type="ECO:0000256" key="4">
    <source>
        <dbReference type="ARBA" id="ARBA00022801"/>
    </source>
</evidence>
<evidence type="ECO:0000259" key="10">
    <source>
        <dbReference type="SMART" id="SM01081"/>
    </source>
</evidence>
<dbReference type="InterPro" id="IPR029018">
    <property type="entry name" value="Hex-like_dom2"/>
</dbReference>
<dbReference type="Gene3D" id="3.20.20.80">
    <property type="entry name" value="Glycosidases"/>
    <property type="match status" value="1"/>
</dbReference>
<organism evidence="11 12">
    <name type="scientific">Sphingomonas parva</name>
    <dbReference type="NCBI Taxonomy" id="2555898"/>
    <lineage>
        <taxon>Bacteria</taxon>
        <taxon>Pseudomonadati</taxon>
        <taxon>Pseudomonadota</taxon>
        <taxon>Alphaproteobacteria</taxon>
        <taxon>Sphingomonadales</taxon>
        <taxon>Sphingomonadaceae</taxon>
        <taxon>Sphingomonas</taxon>
    </lineage>
</organism>
<evidence type="ECO:0000313" key="11">
    <source>
        <dbReference type="EMBL" id="TFI59047.1"/>
    </source>
</evidence>
<dbReference type="OrthoDB" id="9763537at2"/>